<dbReference type="Gene3D" id="3.10.180.10">
    <property type="entry name" value="2,3-Dihydroxybiphenyl 1,2-Dioxygenase, domain 1"/>
    <property type="match status" value="1"/>
</dbReference>
<keyword evidence="4" id="KW-1185">Reference proteome</keyword>
<gene>
    <name evidence="3" type="ORF">ACFOPQ_07445</name>
</gene>
<evidence type="ECO:0000259" key="2">
    <source>
        <dbReference type="Pfam" id="PF00903"/>
    </source>
</evidence>
<dbReference type="EMBL" id="JBHRZF010000082">
    <property type="protein sequence ID" value="MFC3860598.1"/>
    <property type="molecule type" value="Genomic_DNA"/>
</dbReference>
<feature type="region of interest" description="Disordered" evidence="1">
    <location>
        <begin position="29"/>
        <end position="60"/>
    </location>
</feature>
<dbReference type="Proteomes" id="UP001595748">
    <property type="component" value="Unassembled WGS sequence"/>
</dbReference>
<dbReference type="RefSeq" id="WP_380076738.1">
    <property type="nucleotide sequence ID" value="NZ_JBHRZF010000082.1"/>
</dbReference>
<name>A0ABV8A4G2_9DEIO</name>
<proteinExistence type="predicted"/>
<organism evidence="3 4">
    <name type="scientific">Deinococcus antarcticus</name>
    <dbReference type="NCBI Taxonomy" id="1298767"/>
    <lineage>
        <taxon>Bacteria</taxon>
        <taxon>Thermotogati</taxon>
        <taxon>Deinococcota</taxon>
        <taxon>Deinococci</taxon>
        <taxon>Deinococcales</taxon>
        <taxon>Deinococcaceae</taxon>
        <taxon>Deinococcus</taxon>
    </lineage>
</organism>
<protein>
    <submittedName>
        <fullName evidence="3">VOC family protein</fullName>
    </submittedName>
</protein>
<sequence>MTLKLNYVSFSVSDMQKAVDFYRTLGLPIPEDLDTTQETPRRSTSKSSRTACESRGKRRR</sequence>
<dbReference type="InterPro" id="IPR029068">
    <property type="entry name" value="Glyas_Bleomycin-R_OHBP_Dase"/>
</dbReference>
<accession>A0ABV8A4G2</accession>
<comment type="caution">
    <text evidence="3">The sequence shown here is derived from an EMBL/GenBank/DDBJ whole genome shotgun (WGS) entry which is preliminary data.</text>
</comment>
<feature type="domain" description="Glyoxalase/fosfomycin resistance/dioxygenase" evidence="2">
    <location>
        <begin position="4"/>
        <end position="43"/>
    </location>
</feature>
<evidence type="ECO:0000313" key="4">
    <source>
        <dbReference type="Proteomes" id="UP001595748"/>
    </source>
</evidence>
<dbReference type="InterPro" id="IPR004360">
    <property type="entry name" value="Glyas_Fos-R_dOase_dom"/>
</dbReference>
<reference evidence="4" key="1">
    <citation type="journal article" date="2019" name="Int. J. Syst. Evol. Microbiol.">
        <title>The Global Catalogue of Microorganisms (GCM) 10K type strain sequencing project: providing services to taxonomists for standard genome sequencing and annotation.</title>
        <authorList>
            <consortium name="The Broad Institute Genomics Platform"/>
            <consortium name="The Broad Institute Genome Sequencing Center for Infectious Disease"/>
            <person name="Wu L."/>
            <person name="Ma J."/>
        </authorList>
    </citation>
    <scope>NUCLEOTIDE SEQUENCE [LARGE SCALE GENOMIC DNA]</scope>
    <source>
        <strain evidence="4">CCTCC AB 2013263</strain>
    </source>
</reference>
<evidence type="ECO:0000256" key="1">
    <source>
        <dbReference type="SAM" id="MobiDB-lite"/>
    </source>
</evidence>
<evidence type="ECO:0000313" key="3">
    <source>
        <dbReference type="EMBL" id="MFC3860598.1"/>
    </source>
</evidence>
<dbReference type="Pfam" id="PF00903">
    <property type="entry name" value="Glyoxalase"/>
    <property type="match status" value="1"/>
</dbReference>
<dbReference type="SUPFAM" id="SSF54593">
    <property type="entry name" value="Glyoxalase/Bleomycin resistance protein/Dihydroxybiphenyl dioxygenase"/>
    <property type="match status" value="1"/>
</dbReference>